<protein>
    <submittedName>
        <fullName evidence="1">Uncharacterized protein</fullName>
    </submittedName>
</protein>
<dbReference type="EMBL" id="JAPDRQ010000304">
    <property type="protein sequence ID" value="KAJ9650829.1"/>
    <property type="molecule type" value="Genomic_DNA"/>
</dbReference>
<comment type="caution">
    <text evidence="1">The sequence shown here is derived from an EMBL/GenBank/DDBJ whole genome shotgun (WGS) entry which is preliminary data.</text>
</comment>
<dbReference type="Proteomes" id="UP001172386">
    <property type="component" value="Unassembled WGS sequence"/>
</dbReference>
<evidence type="ECO:0000313" key="1">
    <source>
        <dbReference type="EMBL" id="KAJ9650829.1"/>
    </source>
</evidence>
<proteinExistence type="predicted"/>
<organism evidence="1 2">
    <name type="scientific">Neophaeococcomyces mojaviensis</name>
    <dbReference type="NCBI Taxonomy" id="3383035"/>
    <lineage>
        <taxon>Eukaryota</taxon>
        <taxon>Fungi</taxon>
        <taxon>Dikarya</taxon>
        <taxon>Ascomycota</taxon>
        <taxon>Pezizomycotina</taxon>
        <taxon>Eurotiomycetes</taxon>
        <taxon>Chaetothyriomycetidae</taxon>
        <taxon>Chaetothyriales</taxon>
        <taxon>Chaetothyriales incertae sedis</taxon>
        <taxon>Neophaeococcomyces</taxon>
    </lineage>
</organism>
<gene>
    <name evidence="1" type="ORF">H2198_009877</name>
</gene>
<reference evidence="1" key="1">
    <citation type="submission" date="2022-10" db="EMBL/GenBank/DDBJ databases">
        <title>Culturing micro-colonial fungi from biological soil crusts in the Mojave desert and describing Neophaeococcomyces mojavensis, and introducing the new genera and species Taxawa tesnikishii.</title>
        <authorList>
            <person name="Kurbessoian T."/>
            <person name="Stajich J.E."/>
        </authorList>
    </citation>
    <scope>NUCLEOTIDE SEQUENCE</scope>
    <source>
        <strain evidence="1">JES_112</strain>
    </source>
</reference>
<accession>A0ACC2ZTD4</accession>
<name>A0ACC2ZTD4_9EURO</name>
<keyword evidence="2" id="KW-1185">Reference proteome</keyword>
<sequence>MANSNASFSVPLSKPHTPPSLSTQHLGFEAQPYLQRLRKLEHAYPSLKVLLSKLENIDAGRRLVEDFYQHRNQNPGRCCLLQFEDDKVSVPTECKNGFSSPEALRRYLQQNPAKENRQQNKRRLFILEDMEPDYVDALGSYLGVDPLVFCEQMNTWNFTDSRSILHRGLPSMSDPCQSFTLRYYEFRTLEDPMSVGRLSIQMTFAVNRRKYEKWRDIDLPSFGDSISDHRHGFIRRCASFWTSQEQSSGAGQPTKGWDAVILVDPSMENASDTPGTSLILRDPTVYSSRAALWNAHTWKTPEIVEATNHKSWAYHDGCSTLAPFVLPDTQAQDPMTMFQPKRDLTSPLDEQVFYWTKVASSSLVSETNRDSSNTAYYLLKHLAQHWTNQLELINCTLAKGEYLSDDFQARIDEATTGSQWKAELVKINTINTDINYMRRQMHYFWRAMFLNLEHLGIQLGSEQIDKNLPLALRGAQQDFLTVSARLEPLRQRVDALSAIANDLANLKAAFKGIQDSDFGTRLSLFASVIFPLTLVASILSMGDNFLPGKNKFWVFWASSLPPALVFALVLMYGWRLDRIVKDLKSLFEWRDRKRLQNGSTPDRTMEQKRDSGRLRRRPNAGPSVSIA</sequence>
<evidence type="ECO:0000313" key="2">
    <source>
        <dbReference type="Proteomes" id="UP001172386"/>
    </source>
</evidence>